<dbReference type="EMBL" id="JAEQNB010000006">
    <property type="protein sequence ID" value="MBL0388499.1"/>
    <property type="molecule type" value="Genomic_DNA"/>
</dbReference>
<feature type="region of interest" description="Disordered" evidence="2">
    <location>
        <begin position="270"/>
        <end position="291"/>
    </location>
</feature>
<keyword evidence="1" id="KW-0067">ATP-binding</keyword>
<dbReference type="Pfam" id="PF14398">
    <property type="entry name" value="ATPgrasp_YheCD"/>
    <property type="match status" value="1"/>
</dbReference>
<evidence type="ECO:0000313" key="4">
    <source>
        <dbReference type="EMBL" id="MBL0388499.1"/>
    </source>
</evidence>
<accession>A0ABS1JE24</accession>
<evidence type="ECO:0000313" key="5">
    <source>
        <dbReference type="Proteomes" id="UP000602284"/>
    </source>
</evidence>
<keyword evidence="5" id="KW-1185">Reference proteome</keyword>
<proteinExistence type="predicted"/>
<reference evidence="4 5" key="1">
    <citation type="submission" date="2021-01" db="EMBL/GenBank/DDBJ databases">
        <title>Tumebacillus sp. strain ITR2 16S ribosomal RNA gene Genome sequencing and assembly.</title>
        <authorList>
            <person name="Kang M."/>
        </authorList>
    </citation>
    <scope>NUCLEOTIDE SEQUENCE [LARGE SCALE GENOMIC DNA]</scope>
    <source>
        <strain evidence="4 5">ITR2</strain>
    </source>
</reference>
<comment type="caution">
    <text evidence="4">The sequence shown here is derived from an EMBL/GenBank/DDBJ whole genome shotgun (WGS) entry which is preliminary data.</text>
</comment>
<dbReference type="InterPro" id="IPR011761">
    <property type="entry name" value="ATP-grasp"/>
</dbReference>
<dbReference type="Proteomes" id="UP000602284">
    <property type="component" value="Unassembled WGS sequence"/>
</dbReference>
<evidence type="ECO:0000259" key="3">
    <source>
        <dbReference type="PROSITE" id="PS50975"/>
    </source>
</evidence>
<dbReference type="Gene3D" id="3.30.470.20">
    <property type="entry name" value="ATP-grasp fold, B domain"/>
    <property type="match status" value="1"/>
</dbReference>
<feature type="compositionally biased region" description="Polar residues" evidence="2">
    <location>
        <begin position="273"/>
        <end position="283"/>
    </location>
</feature>
<evidence type="ECO:0000256" key="2">
    <source>
        <dbReference type="SAM" id="MobiDB-lite"/>
    </source>
</evidence>
<gene>
    <name evidence="4" type="ORF">JJB07_18000</name>
</gene>
<dbReference type="SUPFAM" id="SSF56059">
    <property type="entry name" value="Glutathione synthetase ATP-binding domain-like"/>
    <property type="match status" value="1"/>
</dbReference>
<keyword evidence="1" id="KW-0547">Nucleotide-binding</keyword>
<protein>
    <submittedName>
        <fullName evidence="4">YheC/YheD family protein</fullName>
    </submittedName>
</protein>
<feature type="domain" description="ATP-grasp" evidence="3">
    <location>
        <begin position="409"/>
        <end position="479"/>
    </location>
</feature>
<dbReference type="PROSITE" id="PS50975">
    <property type="entry name" value="ATP_GRASP"/>
    <property type="match status" value="1"/>
</dbReference>
<name>A0ABS1JE24_9BACL</name>
<evidence type="ECO:0000256" key="1">
    <source>
        <dbReference type="PROSITE-ProRule" id="PRU00409"/>
    </source>
</evidence>
<dbReference type="RefSeq" id="WP_201637454.1">
    <property type="nucleotide sequence ID" value="NZ_JAEQNB010000006.1"/>
</dbReference>
<sequence>MSQRPLGMTCIQAWPGTQEKLLSLPGEWHEHLKLHTQNRRDEITIRCGNRETVAEVVFTDEEDVQATDALRVELLLPKGKIAVKALDGVLHFGPFVGLYCAPSEHPGKPFGGLTSLFRDMMPLADELGVSLYVFTPGDARWKEGWVNASIYNRQTKQWQKVKRPLPDLVLPKILGTPPAWREEVLHDTKQFHHLVTHGTFNDATGNKWTVHQQLEKNPAVTRWLPETHRITQPGDVEAMLLRHGSVYIKPAFGTQGMMIYKLDLLKSEDPAQAKSTPSQTTARSVERPPAGNHVLVQHRSKSKSLHRRFHFASPALRTFLKKHFLAKRTFLVQQTLPLLTLRGGRPVDFRWLMQKDGTDTWRVTARVARVGAANRLTTNLHTGGAAVLAETLLQKNGWPDLKSRRRLLQDLDDAALAICQTLETNTGRIGELGLDFGISKLGEVYLIEVNPRPGRQMLLDTSPDLRRLSLLRNLEYAKSTTGYQP</sequence>
<organism evidence="4 5">
    <name type="scientific">Tumebacillus amylolyticus</name>
    <dbReference type="NCBI Taxonomy" id="2801339"/>
    <lineage>
        <taxon>Bacteria</taxon>
        <taxon>Bacillati</taxon>
        <taxon>Bacillota</taxon>
        <taxon>Bacilli</taxon>
        <taxon>Bacillales</taxon>
        <taxon>Alicyclobacillaceae</taxon>
        <taxon>Tumebacillus</taxon>
    </lineage>
</organism>
<dbReference type="InterPro" id="IPR026838">
    <property type="entry name" value="YheC/D"/>
</dbReference>